<dbReference type="FunFam" id="3.40.50.300:FF:000006">
    <property type="entry name" value="DNA-binding transcriptional regulator NtrC"/>
    <property type="match status" value="1"/>
</dbReference>
<keyword evidence="5" id="KW-0804">Transcription</keyword>
<dbReference type="InterPro" id="IPR027417">
    <property type="entry name" value="P-loop_NTPase"/>
</dbReference>
<dbReference type="InterPro" id="IPR058031">
    <property type="entry name" value="AAA_lid_NorR"/>
</dbReference>
<dbReference type="Pfam" id="PF25601">
    <property type="entry name" value="AAA_lid_14"/>
    <property type="match status" value="1"/>
</dbReference>
<dbReference type="InterPro" id="IPR002197">
    <property type="entry name" value="HTH_Fis"/>
</dbReference>
<dbReference type="InterPro" id="IPR025943">
    <property type="entry name" value="Sigma_54_int_dom_ATP-bd_2"/>
</dbReference>
<dbReference type="SUPFAM" id="SSF46689">
    <property type="entry name" value="Homeodomain-like"/>
    <property type="match status" value="1"/>
</dbReference>
<reference evidence="7 8" key="1">
    <citation type="submission" date="2019-08" db="EMBL/GenBank/DDBJ databases">
        <title>Deep-cultivation of Planctomycetes and their phenomic and genomic characterization uncovers novel biology.</title>
        <authorList>
            <person name="Wiegand S."/>
            <person name="Jogler M."/>
            <person name="Boedeker C."/>
            <person name="Pinto D."/>
            <person name="Vollmers J."/>
            <person name="Rivas-Marin E."/>
            <person name="Kohn T."/>
            <person name="Peeters S.H."/>
            <person name="Heuer A."/>
            <person name="Rast P."/>
            <person name="Oberbeckmann S."/>
            <person name="Bunk B."/>
            <person name="Jeske O."/>
            <person name="Meyerdierks A."/>
            <person name="Storesund J.E."/>
            <person name="Kallscheuer N."/>
            <person name="Luecker S."/>
            <person name="Lage O.M."/>
            <person name="Pohl T."/>
            <person name="Merkel B.J."/>
            <person name="Hornburger P."/>
            <person name="Mueller R.-W."/>
            <person name="Bruemmer F."/>
            <person name="Labrenz M."/>
            <person name="Spormann A.M."/>
            <person name="Op den Camp H."/>
            <person name="Overmann J."/>
            <person name="Amann R."/>
            <person name="Jetten M.S.M."/>
            <person name="Mascher T."/>
            <person name="Medema M.H."/>
            <person name="Devos D.P."/>
            <person name="Kaster A.-K."/>
            <person name="Ovreas L."/>
            <person name="Rohde M."/>
            <person name="Galperin M.Y."/>
            <person name="Jogler C."/>
        </authorList>
    </citation>
    <scope>NUCLEOTIDE SEQUENCE [LARGE SCALE GENOMIC DNA]</scope>
    <source>
        <strain evidence="7 8">UC8</strain>
    </source>
</reference>
<evidence type="ECO:0000313" key="8">
    <source>
        <dbReference type="Proteomes" id="UP000325286"/>
    </source>
</evidence>
<dbReference type="CDD" id="cd00009">
    <property type="entry name" value="AAA"/>
    <property type="match status" value="1"/>
</dbReference>
<proteinExistence type="predicted"/>
<dbReference type="Pfam" id="PF00158">
    <property type="entry name" value="Sigma54_activat"/>
    <property type="match status" value="1"/>
</dbReference>
<dbReference type="SUPFAM" id="SSF52540">
    <property type="entry name" value="P-loop containing nucleoside triphosphate hydrolases"/>
    <property type="match status" value="1"/>
</dbReference>
<dbReference type="Gene3D" id="1.10.10.60">
    <property type="entry name" value="Homeodomain-like"/>
    <property type="match status" value="1"/>
</dbReference>
<evidence type="ECO:0000256" key="1">
    <source>
        <dbReference type="ARBA" id="ARBA00022741"/>
    </source>
</evidence>
<dbReference type="SMART" id="SM00382">
    <property type="entry name" value="AAA"/>
    <property type="match status" value="1"/>
</dbReference>
<dbReference type="InterPro" id="IPR009057">
    <property type="entry name" value="Homeodomain-like_sf"/>
</dbReference>
<evidence type="ECO:0000256" key="4">
    <source>
        <dbReference type="ARBA" id="ARBA00023125"/>
    </source>
</evidence>
<keyword evidence="1" id="KW-0547">Nucleotide-binding</keyword>
<feature type="domain" description="Sigma-54 factor interaction" evidence="6">
    <location>
        <begin position="344"/>
        <end position="573"/>
    </location>
</feature>
<dbReference type="GO" id="GO:0005524">
    <property type="term" value="F:ATP binding"/>
    <property type="evidence" value="ECO:0007669"/>
    <property type="project" value="UniProtKB-KW"/>
</dbReference>
<dbReference type="GO" id="GO:0043565">
    <property type="term" value="F:sequence-specific DNA binding"/>
    <property type="evidence" value="ECO:0007669"/>
    <property type="project" value="InterPro"/>
</dbReference>
<evidence type="ECO:0000256" key="3">
    <source>
        <dbReference type="ARBA" id="ARBA00023015"/>
    </source>
</evidence>
<evidence type="ECO:0000256" key="5">
    <source>
        <dbReference type="ARBA" id="ARBA00023163"/>
    </source>
</evidence>
<protein>
    <submittedName>
        <fullName evidence="7">Nitrogen fixation protein VnfA</fullName>
    </submittedName>
</protein>
<dbReference type="InterPro" id="IPR003018">
    <property type="entry name" value="GAF"/>
</dbReference>
<evidence type="ECO:0000256" key="2">
    <source>
        <dbReference type="ARBA" id="ARBA00022840"/>
    </source>
</evidence>
<dbReference type="Pfam" id="PF01590">
    <property type="entry name" value="GAF"/>
    <property type="match status" value="1"/>
</dbReference>
<dbReference type="GO" id="GO:0006355">
    <property type="term" value="P:regulation of DNA-templated transcription"/>
    <property type="evidence" value="ECO:0007669"/>
    <property type="project" value="InterPro"/>
</dbReference>
<gene>
    <name evidence="7" type="primary">vnfA_2</name>
    <name evidence="7" type="ORF">UC8_44530</name>
</gene>
<keyword evidence="8" id="KW-1185">Reference proteome</keyword>
<keyword evidence="4" id="KW-0238">DNA-binding</keyword>
<dbReference type="Proteomes" id="UP000325286">
    <property type="component" value="Chromosome"/>
</dbReference>
<dbReference type="PANTHER" id="PTHR32071:SF57">
    <property type="entry name" value="C4-DICARBOXYLATE TRANSPORT TRANSCRIPTIONAL REGULATORY PROTEIN DCTD"/>
    <property type="match status" value="1"/>
</dbReference>
<dbReference type="SMART" id="SM00065">
    <property type="entry name" value="GAF"/>
    <property type="match status" value="1"/>
</dbReference>
<dbReference type="SUPFAM" id="SSF55781">
    <property type="entry name" value="GAF domain-like"/>
    <property type="match status" value="1"/>
</dbReference>
<dbReference type="PANTHER" id="PTHR32071">
    <property type="entry name" value="TRANSCRIPTIONAL REGULATORY PROTEIN"/>
    <property type="match status" value="1"/>
</dbReference>
<dbReference type="Pfam" id="PF02954">
    <property type="entry name" value="HTH_8"/>
    <property type="match status" value="1"/>
</dbReference>
<dbReference type="InterPro" id="IPR003593">
    <property type="entry name" value="AAA+_ATPase"/>
</dbReference>
<keyword evidence="2" id="KW-0067">ATP-binding</keyword>
<dbReference type="AlphaFoldDB" id="A0A5B9QTS3"/>
<name>A0A5B9QTS3_9BACT</name>
<evidence type="ECO:0000259" key="6">
    <source>
        <dbReference type="PROSITE" id="PS50045"/>
    </source>
</evidence>
<dbReference type="PRINTS" id="PR01590">
    <property type="entry name" value="HTHFIS"/>
</dbReference>
<dbReference type="EMBL" id="CP042914">
    <property type="protein sequence ID" value="QEG42418.1"/>
    <property type="molecule type" value="Genomic_DNA"/>
</dbReference>
<dbReference type="Gene3D" id="3.40.50.300">
    <property type="entry name" value="P-loop containing nucleotide triphosphate hydrolases"/>
    <property type="match status" value="1"/>
</dbReference>
<dbReference type="PROSITE" id="PS00676">
    <property type="entry name" value="SIGMA54_INTERACT_2"/>
    <property type="match status" value="1"/>
</dbReference>
<sequence length="658" mass="71408">MNPDSNPTWQLLPALLATTAAPDATFDQATAGLLRQLVDHSAALAAGTVRQTGRDWTVTNWAGPVRSQPVPEAVVAEAVDRGQVQRQSEWTVIPLAAAAATAADRTLLTRLPQALLLQSSPAQSSATAMDSASSLTQWGQAAAELLTDLGPLLLRLGDYRQRCGRLEAMLDCAAQWHQEDDPEALLHAIANAATQLLQSERASIFLWDRARKKLVGKPALGVGNQPLEVDDSAGVVGAVLQSGQPRRWQASEDEEAEINRAVDRKLQFVTRSLLAVPLQDQAGKPAGVFEVINKKQGAFSHEDIDTLTRLASQAAGVIRNTQDRHTAIRSRDRLIADVADTVQIIGESENIAALRKTVQRVAATDLSLLILGENGTGKEVLARSVHFQSPRRSEPFVAVNCAALVESLLESELFGHEKGAFTDAHQARPGKFELAHGGTLFLDEIGDMSLGGQAKLLRVLEEKIIVRVGGSTPIPVDVRVVAATNQPLAGMVREKTFREDLYFRLNVVSLQLPPLRERGDDILLLAEHFLSEFAQQIGRLPAKLSKHAVSAMRRHAWSGNIRELRNLMERVSYLCPGDTIQVQDLSFSADPRTPTGSDLTPQSALTLGLSEATRRYQVQAIEQAIASCQGNMTDAAARLGLHRSNLYRKLKQLGMDAS</sequence>
<dbReference type="InterPro" id="IPR002078">
    <property type="entry name" value="Sigma_54_int"/>
</dbReference>
<organism evidence="7 8">
    <name type="scientific">Roseimaritima ulvae</name>
    <dbReference type="NCBI Taxonomy" id="980254"/>
    <lineage>
        <taxon>Bacteria</taxon>
        <taxon>Pseudomonadati</taxon>
        <taxon>Planctomycetota</taxon>
        <taxon>Planctomycetia</taxon>
        <taxon>Pirellulales</taxon>
        <taxon>Pirellulaceae</taxon>
        <taxon>Roseimaritima</taxon>
    </lineage>
</organism>
<dbReference type="KEGG" id="rul:UC8_44530"/>
<dbReference type="RefSeq" id="WP_068141848.1">
    <property type="nucleotide sequence ID" value="NZ_CP042914.1"/>
</dbReference>
<dbReference type="InterPro" id="IPR029016">
    <property type="entry name" value="GAF-like_dom_sf"/>
</dbReference>
<evidence type="ECO:0000313" key="7">
    <source>
        <dbReference type="EMBL" id="QEG42418.1"/>
    </source>
</evidence>
<dbReference type="PROSITE" id="PS50045">
    <property type="entry name" value="SIGMA54_INTERACT_4"/>
    <property type="match status" value="1"/>
</dbReference>
<dbReference type="Gene3D" id="3.30.450.40">
    <property type="match status" value="1"/>
</dbReference>
<accession>A0A5B9QTS3</accession>
<keyword evidence="3" id="KW-0805">Transcription regulation</keyword>
<dbReference type="Gene3D" id="1.10.8.60">
    <property type="match status" value="1"/>
</dbReference>